<dbReference type="InterPro" id="IPR014562">
    <property type="entry name" value="UCP030959_TPR_rpt-cont"/>
</dbReference>
<evidence type="ECO:0000313" key="3">
    <source>
        <dbReference type="Proteomes" id="UP000275012"/>
    </source>
</evidence>
<dbReference type="Gene3D" id="1.25.40.10">
    <property type="entry name" value="Tetratricopeptide repeat domain"/>
    <property type="match status" value="1"/>
</dbReference>
<dbReference type="RefSeq" id="WP_122101708.1">
    <property type="nucleotide sequence ID" value="NZ_RFLY01000010.1"/>
</dbReference>
<dbReference type="Proteomes" id="UP000275012">
    <property type="component" value="Unassembled WGS sequence"/>
</dbReference>
<sequence>MSPFIIFSLLLQIACAVHVVRSGRPLYWIFIILIGSFIGMAIYFLAEVLPELRDTRGGQRTIRRVRDRIDPDRHKRQASRQLDLADTPANRKRLAEESLARGDFLMAESQFRTAMQGLYQTDPDLMLGLAQAQFGLDQPRAARETLDRLITANPDFRSHEGHLLYARAVEACGEHTAALHEYEALVQGFPGEEARIRQAQLLEKMGHDAQAQALYAETLKRADLLPAYYRREQKPWIAIARQRHEG</sequence>
<evidence type="ECO:0000313" key="2">
    <source>
        <dbReference type="EMBL" id="RMH91151.1"/>
    </source>
</evidence>
<gene>
    <name evidence="2" type="ORF">EBB59_08390</name>
</gene>
<keyword evidence="1" id="KW-0472">Membrane</keyword>
<name>A0A3M2HN64_9GAMM</name>
<dbReference type="SUPFAM" id="SSF48452">
    <property type="entry name" value="TPR-like"/>
    <property type="match status" value="1"/>
</dbReference>
<proteinExistence type="predicted"/>
<reference evidence="2 3" key="1">
    <citation type="submission" date="2018-10" db="EMBL/GenBank/DDBJ databases">
        <title>Proposal of Lysobacter pythonis sp. nov. isolated from royal pythons (Python regius).</title>
        <authorList>
            <person name="Hans-Juergen B."/>
            <person name="Huptas C."/>
            <person name="Sandra B."/>
            <person name="Igor L."/>
            <person name="Joachim S."/>
            <person name="Siegfried S."/>
            <person name="Mareike W."/>
            <person name="Peter K."/>
        </authorList>
    </citation>
    <scope>NUCLEOTIDE SEQUENCE [LARGE SCALE GENOMIC DNA]</scope>
    <source>
        <strain evidence="2 3">4284/11</strain>
    </source>
</reference>
<dbReference type="PIRSF" id="PIRSF030959">
    <property type="entry name" value="UCP030959"/>
    <property type="match status" value="1"/>
</dbReference>
<organism evidence="2 3">
    <name type="scientific">Solilutibacter pythonis</name>
    <dbReference type="NCBI Taxonomy" id="2483112"/>
    <lineage>
        <taxon>Bacteria</taxon>
        <taxon>Pseudomonadati</taxon>
        <taxon>Pseudomonadota</taxon>
        <taxon>Gammaproteobacteria</taxon>
        <taxon>Lysobacterales</taxon>
        <taxon>Lysobacteraceae</taxon>
        <taxon>Solilutibacter</taxon>
    </lineage>
</organism>
<dbReference type="OrthoDB" id="7559170at2"/>
<evidence type="ECO:0008006" key="4">
    <source>
        <dbReference type="Google" id="ProtNLM"/>
    </source>
</evidence>
<dbReference type="Pfam" id="PF14559">
    <property type="entry name" value="TPR_19"/>
    <property type="match status" value="1"/>
</dbReference>
<evidence type="ECO:0000256" key="1">
    <source>
        <dbReference type="SAM" id="Phobius"/>
    </source>
</evidence>
<keyword evidence="1" id="KW-0812">Transmembrane</keyword>
<keyword evidence="3" id="KW-1185">Reference proteome</keyword>
<dbReference type="AlphaFoldDB" id="A0A3M2HN64"/>
<feature type="transmembrane region" description="Helical" evidence="1">
    <location>
        <begin position="26"/>
        <end position="46"/>
    </location>
</feature>
<dbReference type="EMBL" id="RFLY01000010">
    <property type="protein sequence ID" value="RMH91151.1"/>
    <property type="molecule type" value="Genomic_DNA"/>
</dbReference>
<protein>
    <recommendedName>
        <fullName evidence="4">Tetratricopeptide repeat protein</fullName>
    </recommendedName>
</protein>
<accession>A0A3M2HN64</accession>
<comment type="caution">
    <text evidence="2">The sequence shown here is derived from an EMBL/GenBank/DDBJ whole genome shotgun (WGS) entry which is preliminary data.</text>
</comment>
<dbReference type="InterPro" id="IPR011990">
    <property type="entry name" value="TPR-like_helical_dom_sf"/>
</dbReference>
<keyword evidence="1" id="KW-1133">Transmembrane helix</keyword>